<dbReference type="InterPro" id="IPR004477">
    <property type="entry name" value="ComEC_N"/>
</dbReference>
<dbReference type="SUPFAM" id="SSF56281">
    <property type="entry name" value="Metallo-hydrolase/oxidoreductase"/>
    <property type="match status" value="1"/>
</dbReference>
<feature type="transmembrane region" description="Helical" evidence="6">
    <location>
        <begin position="460"/>
        <end position="483"/>
    </location>
</feature>
<dbReference type="InterPro" id="IPR001279">
    <property type="entry name" value="Metallo-B-lactamas"/>
</dbReference>
<evidence type="ECO:0000256" key="3">
    <source>
        <dbReference type="ARBA" id="ARBA00022692"/>
    </source>
</evidence>
<dbReference type="PANTHER" id="PTHR30619">
    <property type="entry name" value="DNA INTERNALIZATION/COMPETENCE PROTEIN COMEC/REC2"/>
    <property type="match status" value="1"/>
</dbReference>
<feature type="transmembrane region" description="Helical" evidence="6">
    <location>
        <begin position="413"/>
        <end position="440"/>
    </location>
</feature>
<feature type="transmembrane region" description="Helical" evidence="6">
    <location>
        <begin position="25"/>
        <end position="41"/>
    </location>
</feature>
<evidence type="ECO:0000256" key="2">
    <source>
        <dbReference type="ARBA" id="ARBA00022475"/>
    </source>
</evidence>
<feature type="domain" description="Metallo-beta-lactamase" evidence="7">
    <location>
        <begin position="523"/>
        <end position="693"/>
    </location>
</feature>
<reference evidence="8" key="1">
    <citation type="submission" date="2021-10" db="EMBL/GenBank/DDBJ databases">
        <title>The complete genome sequence of Leeia sp. TBRC 13508.</title>
        <authorList>
            <person name="Charoenyingcharoen P."/>
            <person name="Yukphan P."/>
        </authorList>
    </citation>
    <scope>NUCLEOTIDE SEQUENCE</scope>
    <source>
        <strain evidence="8">TBRC 13508</strain>
    </source>
</reference>
<dbReference type="NCBIfam" id="TIGR00361">
    <property type="entry name" value="ComEC_Rec2"/>
    <property type="match status" value="1"/>
</dbReference>
<dbReference type="NCBIfam" id="TIGR00360">
    <property type="entry name" value="ComEC_N-term"/>
    <property type="match status" value="1"/>
</dbReference>
<evidence type="ECO:0000259" key="7">
    <source>
        <dbReference type="SMART" id="SM00849"/>
    </source>
</evidence>
<keyword evidence="5 6" id="KW-0472">Membrane</keyword>
<evidence type="ECO:0000256" key="1">
    <source>
        <dbReference type="ARBA" id="ARBA00004651"/>
    </source>
</evidence>
<dbReference type="Pfam" id="PF03772">
    <property type="entry name" value="Competence"/>
    <property type="match status" value="1"/>
</dbReference>
<proteinExistence type="predicted"/>
<dbReference type="Pfam" id="PF00753">
    <property type="entry name" value="Lactamase_B"/>
    <property type="match status" value="1"/>
</dbReference>
<dbReference type="Gene3D" id="3.60.15.10">
    <property type="entry name" value="Ribonuclease Z/Hydroxyacylglutathione hydrolase-like"/>
    <property type="match status" value="1"/>
</dbReference>
<dbReference type="InterPro" id="IPR035681">
    <property type="entry name" value="ComA-like_MBL"/>
</dbReference>
<dbReference type="InterPro" id="IPR025405">
    <property type="entry name" value="DUF4131"/>
</dbReference>
<evidence type="ECO:0000256" key="5">
    <source>
        <dbReference type="ARBA" id="ARBA00023136"/>
    </source>
</evidence>
<feature type="transmembrane region" description="Helical" evidence="6">
    <location>
        <begin position="48"/>
        <end position="67"/>
    </location>
</feature>
<dbReference type="PANTHER" id="PTHR30619:SF1">
    <property type="entry name" value="RECOMBINATION PROTEIN 2"/>
    <property type="match status" value="1"/>
</dbReference>
<dbReference type="EMBL" id="JAJBZT010000004">
    <property type="protein sequence ID" value="MCB6183786.1"/>
    <property type="molecule type" value="Genomic_DNA"/>
</dbReference>
<keyword evidence="2" id="KW-1003">Cell membrane</keyword>
<evidence type="ECO:0000256" key="6">
    <source>
        <dbReference type="SAM" id="Phobius"/>
    </source>
</evidence>
<dbReference type="InterPro" id="IPR004797">
    <property type="entry name" value="Competence_ComEC/Rec2"/>
</dbReference>
<keyword evidence="4 6" id="KW-1133">Transmembrane helix</keyword>
<evidence type="ECO:0000313" key="8">
    <source>
        <dbReference type="EMBL" id="MCB6183786.1"/>
    </source>
</evidence>
<evidence type="ECO:0000313" key="9">
    <source>
        <dbReference type="Proteomes" id="UP001165395"/>
    </source>
</evidence>
<feature type="transmembrane region" description="Helical" evidence="6">
    <location>
        <begin position="249"/>
        <end position="272"/>
    </location>
</feature>
<comment type="subcellular location">
    <subcellularLocation>
        <location evidence="1">Cell membrane</location>
        <topology evidence="1">Multi-pass membrane protein</topology>
    </subcellularLocation>
</comment>
<name>A0ABS8D6I3_9NEIS</name>
<feature type="transmembrane region" description="Helical" evidence="6">
    <location>
        <begin position="338"/>
        <end position="369"/>
    </location>
</feature>
<feature type="transmembrane region" description="Helical" evidence="6">
    <location>
        <begin position="381"/>
        <end position="401"/>
    </location>
</feature>
<dbReference type="SMART" id="SM00849">
    <property type="entry name" value="Lactamase_B"/>
    <property type="match status" value="1"/>
</dbReference>
<dbReference type="Pfam" id="PF13567">
    <property type="entry name" value="DUF4131"/>
    <property type="match status" value="1"/>
</dbReference>
<sequence length="777" mass="85877">MLLFVASWLLGVVISLCLPSLPPFSWLSILLAFVIIGAGILQQHFRSLTIAGVAILFALGTTIPRLASQQHQQIVVSEFLDHHLNQAFTVTGHIASIPVVKPHYRSALFTVDASEQLPEALHLIKISATDERGASLPQWQAGEYGSFTLRIRPIQGQLNPGLQDKETWSFREGIQAEAYVEKYAPITAQESYAWNRLLLRMRHYFLASIQQTLKSESQFGIITALTIGDQQYISQDEWNLFRKTGITHLVSISGLHITLFAWLMSKLSLFLWKRSAYLCRHIPAPTAALISGMCLATMYTVLSGWSVPAQRTLFMLLIIGSIRLSGRHIQTLPQLACALWLILLIDPLSVLAPGFWLSFGAVATLLWVSEGYLISPHKMTIWVRTQLGLTLILTPALLLLFQQFSIISPIANLVAVPVVSIFITPIALAGLIFHPLLILAAKLMTCLMWIITPLGQLSFASIQFAAPSISLTILATLGGILLLTPKGWPGKSTALLLISPIFLPTTQRPTVGDVHIVVLDVGQGLSVYIATAEHDIIFDTGPSFKTYKDSGRDIILPFLKQQGVNQLSGLVVSHNDNDHSGGAKSILETLPVSNFYTSLDSQHPLSKIQGHHVTCKTGLNWKWDDVAFTFLSPDQSILDAENIGDNHKSCVLRISTKSGAILIPGDAEIPEENSMMANWAKEQLKSDILVAGHHGSQTSSSLAWIQTVQPKEVIFTAGKNNHYHHPNRQVVDRFKMENVRTWTSATDGAISIDLKDGRYEISKMRSSKASFWHTRHH</sequence>
<protein>
    <submittedName>
        <fullName evidence="8">DNA internalization-related competence protein ComEC/Rec2</fullName>
    </submittedName>
</protein>
<keyword evidence="3 6" id="KW-0812">Transmembrane</keyword>
<dbReference type="CDD" id="cd07731">
    <property type="entry name" value="ComA-like_MBL-fold"/>
    <property type="match status" value="1"/>
</dbReference>
<feature type="transmembrane region" description="Helical" evidence="6">
    <location>
        <begin position="284"/>
        <end position="302"/>
    </location>
</feature>
<accession>A0ABS8D6I3</accession>
<organism evidence="8 9">
    <name type="scientific">Leeia speluncae</name>
    <dbReference type="NCBI Taxonomy" id="2884804"/>
    <lineage>
        <taxon>Bacteria</taxon>
        <taxon>Pseudomonadati</taxon>
        <taxon>Pseudomonadota</taxon>
        <taxon>Betaproteobacteria</taxon>
        <taxon>Neisseriales</taxon>
        <taxon>Leeiaceae</taxon>
        <taxon>Leeia</taxon>
    </lineage>
</organism>
<keyword evidence="9" id="KW-1185">Reference proteome</keyword>
<dbReference type="RefSeq" id="WP_227180556.1">
    <property type="nucleotide sequence ID" value="NZ_JAJBZT010000004.1"/>
</dbReference>
<evidence type="ECO:0000256" key="4">
    <source>
        <dbReference type="ARBA" id="ARBA00022989"/>
    </source>
</evidence>
<dbReference type="InterPro" id="IPR036866">
    <property type="entry name" value="RibonucZ/Hydroxyglut_hydro"/>
</dbReference>
<dbReference type="Proteomes" id="UP001165395">
    <property type="component" value="Unassembled WGS sequence"/>
</dbReference>
<dbReference type="InterPro" id="IPR052159">
    <property type="entry name" value="Competence_DNA_uptake"/>
</dbReference>
<gene>
    <name evidence="8" type="ORF">LIN78_09530</name>
</gene>
<comment type="caution">
    <text evidence="8">The sequence shown here is derived from an EMBL/GenBank/DDBJ whole genome shotgun (WGS) entry which is preliminary data.</text>
</comment>